<organism evidence="1 2">
    <name type="scientific">Pedobacter endophyticus</name>
    <dbReference type="NCBI Taxonomy" id="2789740"/>
    <lineage>
        <taxon>Bacteria</taxon>
        <taxon>Pseudomonadati</taxon>
        <taxon>Bacteroidota</taxon>
        <taxon>Sphingobacteriia</taxon>
        <taxon>Sphingobacteriales</taxon>
        <taxon>Sphingobacteriaceae</taxon>
        <taxon>Pedobacter</taxon>
    </lineage>
</organism>
<accession>A0A7U3Q544</accession>
<name>A0A7U3Q544_9SPHI</name>
<proteinExistence type="predicted"/>
<protein>
    <submittedName>
        <fullName evidence="1">Helix-turn-helix transcriptional regulator</fullName>
    </submittedName>
</protein>
<dbReference type="AlphaFoldDB" id="A0A7U3Q544"/>
<dbReference type="Proteomes" id="UP000594759">
    <property type="component" value="Chromosome"/>
</dbReference>
<reference evidence="1 2" key="1">
    <citation type="submission" date="2020-11" db="EMBL/GenBank/DDBJ databases">
        <title>Pedobacter endophytica, an endophytic bacteria isolated form Carex pumila.</title>
        <authorList>
            <person name="Peng Y."/>
            <person name="Jiang L."/>
            <person name="Lee J."/>
        </authorList>
    </citation>
    <scope>NUCLEOTIDE SEQUENCE [LARGE SCALE GENOMIC DNA]</scope>
    <source>
        <strain evidence="1 2">JBR3-12</strain>
    </source>
</reference>
<gene>
    <name evidence="1" type="ORF">IZT61_12085</name>
</gene>
<dbReference type="RefSeq" id="WP_196097162.1">
    <property type="nucleotide sequence ID" value="NZ_CP064939.1"/>
</dbReference>
<keyword evidence="2" id="KW-1185">Reference proteome</keyword>
<sequence>MDIENEDLVTSWIKENGNPAIEQLTKVNLETAKKTAALLIEKGLDVVDLAVIVDMHVAEVNKWLDGKHNFSEKTLTQILTTL</sequence>
<dbReference type="EMBL" id="CP064939">
    <property type="protein sequence ID" value="QPH37850.1"/>
    <property type="molecule type" value="Genomic_DNA"/>
</dbReference>
<evidence type="ECO:0000313" key="1">
    <source>
        <dbReference type="EMBL" id="QPH37850.1"/>
    </source>
</evidence>
<dbReference type="KEGG" id="pex:IZT61_12085"/>
<evidence type="ECO:0000313" key="2">
    <source>
        <dbReference type="Proteomes" id="UP000594759"/>
    </source>
</evidence>